<dbReference type="RefSeq" id="XP_056767773.1">
    <property type="nucleotide sequence ID" value="XM_056909155.1"/>
</dbReference>
<sequence>MRIADLLISTVAVFIISMISRVAAAMVTAENVFRLAGLGSLIAGRHSQVDADAGERDTKPLKEAWGLRSGVYTPRQLVEGFAPLLDTVVFHLGIDPTGSKPARTRLLDNVAANLATDSRESTLRLVEPLDISRREMKDQANRIGKTLVQWARESSPNSFDPEMYLRSPCEGHLLLPSNVDLMFGDRAAPHLMQLFNEYMHQMVLLRDALLPFQNYQDVLIPVDRQARGIRHLESARSQFLAELLTKHTTQKGIIAYAKALLAPGLLHNGAAGYGFQYAHGTVLPAFLAGGPTPLHLLQYLPTKIDESVTEVLFEYKFQDYYSAPRGQIPKGSPTSASLLQIYPETKSTSVESAAIGMSNVLKVNSSQLLKLQLELSNGKCISVDLGQIARGHRYSYLIQNAPDKNITKFTQDYVVHDPLSILQSENGGLLTVQEGGVHVFPVEDPLIALALLGKLYPENVVLLPADETLCRAETAGKGFEPKFVVWGGSKRGGLKGVFEK</sequence>
<evidence type="ECO:0000313" key="1">
    <source>
        <dbReference type="EMBL" id="KAJ5454817.1"/>
    </source>
</evidence>
<reference evidence="1" key="2">
    <citation type="journal article" date="2023" name="IMA Fungus">
        <title>Comparative genomic study of the Penicillium genus elucidates a diverse pangenome and 15 lateral gene transfer events.</title>
        <authorList>
            <person name="Petersen C."/>
            <person name="Sorensen T."/>
            <person name="Nielsen M.R."/>
            <person name="Sondergaard T.E."/>
            <person name="Sorensen J.L."/>
            <person name="Fitzpatrick D.A."/>
            <person name="Frisvad J.C."/>
            <person name="Nielsen K.L."/>
        </authorList>
    </citation>
    <scope>NUCLEOTIDE SEQUENCE</scope>
    <source>
        <strain evidence="1">IBT 16125</strain>
    </source>
</reference>
<organism evidence="1 2">
    <name type="scientific">Penicillium daleae</name>
    <dbReference type="NCBI Taxonomy" id="63821"/>
    <lineage>
        <taxon>Eukaryota</taxon>
        <taxon>Fungi</taxon>
        <taxon>Dikarya</taxon>
        <taxon>Ascomycota</taxon>
        <taxon>Pezizomycotina</taxon>
        <taxon>Eurotiomycetes</taxon>
        <taxon>Eurotiomycetidae</taxon>
        <taxon>Eurotiales</taxon>
        <taxon>Aspergillaceae</taxon>
        <taxon>Penicillium</taxon>
    </lineage>
</organism>
<comment type="caution">
    <text evidence="1">The sequence shown here is derived from an EMBL/GenBank/DDBJ whole genome shotgun (WGS) entry which is preliminary data.</text>
</comment>
<keyword evidence="2" id="KW-1185">Reference proteome</keyword>
<dbReference type="GeneID" id="81599398"/>
<gene>
    <name evidence="1" type="ORF">N7458_005773</name>
</gene>
<reference evidence="1" key="1">
    <citation type="submission" date="2022-12" db="EMBL/GenBank/DDBJ databases">
        <authorList>
            <person name="Petersen C."/>
        </authorList>
    </citation>
    <scope>NUCLEOTIDE SEQUENCE</scope>
    <source>
        <strain evidence="1">IBT 16125</strain>
    </source>
</reference>
<protein>
    <submittedName>
        <fullName evidence="1">Uncharacterized protein</fullName>
    </submittedName>
</protein>
<evidence type="ECO:0000313" key="2">
    <source>
        <dbReference type="Proteomes" id="UP001213681"/>
    </source>
</evidence>
<proteinExistence type="predicted"/>
<name>A0AAD6C8P4_9EURO</name>
<dbReference type="EMBL" id="JAPVEA010000005">
    <property type="protein sequence ID" value="KAJ5454817.1"/>
    <property type="molecule type" value="Genomic_DNA"/>
</dbReference>
<dbReference type="AlphaFoldDB" id="A0AAD6C8P4"/>
<dbReference type="Proteomes" id="UP001213681">
    <property type="component" value="Unassembled WGS sequence"/>
</dbReference>
<accession>A0AAD6C8P4</accession>